<protein>
    <submittedName>
        <fullName evidence="1">Uncharacterized protein</fullName>
    </submittedName>
</protein>
<dbReference type="HOGENOM" id="CLU_155154_0_0_6"/>
<accession>A0A0C5W2H5</accession>
<dbReference type="Proteomes" id="UP000032266">
    <property type="component" value="Chromosome"/>
</dbReference>
<dbReference type="RefSeq" id="WP_044618782.1">
    <property type="nucleotide sequence ID" value="NZ_CP007142.1"/>
</dbReference>
<name>A0A0C5W2H5_9GAMM</name>
<keyword evidence="2" id="KW-1185">Reference proteome</keyword>
<evidence type="ECO:0000313" key="1">
    <source>
        <dbReference type="EMBL" id="AJQ96879.1"/>
    </source>
</evidence>
<dbReference type="EMBL" id="CP007142">
    <property type="protein sequence ID" value="AJQ96879.1"/>
    <property type="molecule type" value="Genomic_DNA"/>
</dbReference>
<evidence type="ECO:0000313" key="2">
    <source>
        <dbReference type="Proteomes" id="UP000032266"/>
    </source>
</evidence>
<dbReference type="AlphaFoldDB" id="A0A0C5W2H5"/>
<organism evidence="1 2">
    <name type="scientific">Gynuella sunshinyii YC6258</name>
    <dbReference type="NCBI Taxonomy" id="1445510"/>
    <lineage>
        <taxon>Bacteria</taxon>
        <taxon>Pseudomonadati</taxon>
        <taxon>Pseudomonadota</taxon>
        <taxon>Gammaproteobacteria</taxon>
        <taxon>Oceanospirillales</taxon>
        <taxon>Saccharospirillaceae</taxon>
        <taxon>Gynuella</taxon>
    </lineage>
</organism>
<dbReference type="KEGG" id="gsn:YC6258_04847"/>
<sequence>MIKRVSNTYLISNVPDHIIDNPHFVKAGQSYLSHYNVAVWLNMTQAHEMPMRLVLKIQDDVKEQTIKVDEVQMTRIGQTLLSGVAVIKSKGPIRQMQLHVKTENNHLSFQIDEIFVQRHEQKQQLTSASERRNSGR</sequence>
<gene>
    <name evidence="1" type="ORF">YC6258_04847</name>
</gene>
<proteinExistence type="predicted"/>
<reference evidence="1 2" key="1">
    <citation type="submission" date="2014-01" db="EMBL/GenBank/DDBJ databases">
        <title>Full genme sequencing of cellulolytic bacterium Gynuella sunshinyii YC6258T gen. nov., sp. nov.</title>
        <authorList>
            <person name="Khan H."/>
            <person name="Chung E.J."/>
            <person name="Chung Y.R."/>
        </authorList>
    </citation>
    <scope>NUCLEOTIDE SEQUENCE [LARGE SCALE GENOMIC DNA]</scope>
    <source>
        <strain evidence="1 2">YC6258</strain>
    </source>
</reference>